<keyword evidence="2" id="KW-1185">Reference proteome</keyword>
<dbReference type="EMBL" id="CM042047">
    <property type="protein sequence ID" value="KAI3772112.1"/>
    <property type="molecule type" value="Genomic_DNA"/>
</dbReference>
<name>A0ACB9FLR7_ARCLA</name>
<proteinExistence type="predicted"/>
<comment type="caution">
    <text evidence="1">The sequence shown here is derived from an EMBL/GenBank/DDBJ whole genome shotgun (WGS) entry which is preliminary data.</text>
</comment>
<dbReference type="Proteomes" id="UP001055879">
    <property type="component" value="Linkage Group LG01"/>
</dbReference>
<organism evidence="1 2">
    <name type="scientific">Arctium lappa</name>
    <name type="common">Greater burdock</name>
    <name type="synonym">Lappa major</name>
    <dbReference type="NCBI Taxonomy" id="4217"/>
    <lineage>
        <taxon>Eukaryota</taxon>
        <taxon>Viridiplantae</taxon>
        <taxon>Streptophyta</taxon>
        <taxon>Embryophyta</taxon>
        <taxon>Tracheophyta</taxon>
        <taxon>Spermatophyta</taxon>
        <taxon>Magnoliopsida</taxon>
        <taxon>eudicotyledons</taxon>
        <taxon>Gunneridae</taxon>
        <taxon>Pentapetalae</taxon>
        <taxon>asterids</taxon>
        <taxon>campanulids</taxon>
        <taxon>Asterales</taxon>
        <taxon>Asteraceae</taxon>
        <taxon>Carduoideae</taxon>
        <taxon>Cardueae</taxon>
        <taxon>Arctiinae</taxon>
        <taxon>Arctium</taxon>
    </lineage>
</organism>
<sequence length="123" mass="13484">MTVLVQRLKSWWLLASFADGFAICNIERQAVVVLCGWYLLDSSCRLSLGAVRKSRVFGSVCVDAVWCCYAWSFVVVSFLGCGSEFAAVLFVCFLAVLVGLPLASLSEDLLVSGSWADIVKKKF</sequence>
<reference evidence="1 2" key="2">
    <citation type="journal article" date="2022" name="Mol. Ecol. Resour.">
        <title>The genomes of chicory, endive, great burdock and yacon provide insights into Asteraceae paleo-polyploidization history and plant inulin production.</title>
        <authorList>
            <person name="Fan W."/>
            <person name="Wang S."/>
            <person name="Wang H."/>
            <person name="Wang A."/>
            <person name="Jiang F."/>
            <person name="Liu H."/>
            <person name="Zhao H."/>
            <person name="Xu D."/>
            <person name="Zhang Y."/>
        </authorList>
    </citation>
    <scope>NUCLEOTIDE SEQUENCE [LARGE SCALE GENOMIC DNA]</scope>
    <source>
        <strain evidence="2">cv. Niubang</strain>
    </source>
</reference>
<reference evidence="2" key="1">
    <citation type="journal article" date="2022" name="Mol. Ecol. Resour.">
        <title>The genomes of chicory, endive, great burdock and yacon provide insights into Asteraceae palaeo-polyploidization history and plant inulin production.</title>
        <authorList>
            <person name="Fan W."/>
            <person name="Wang S."/>
            <person name="Wang H."/>
            <person name="Wang A."/>
            <person name="Jiang F."/>
            <person name="Liu H."/>
            <person name="Zhao H."/>
            <person name="Xu D."/>
            <person name="Zhang Y."/>
        </authorList>
    </citation>
    <scope>NUCLEOTIDE SEQUENCE [LARGE SCALE GENOMIC DNA]</scope>
    <source>
        <strain evidence="2">cv. Niubang</strain>
    </source>
</reference>
<accession>A0ACB9FLR7</accession>
<protein>
    <submittedName>
        <fullName evidence="1">Uncharacterized protein</fullName>
    </submittedName>
</protein>
<evidence type="ECO:0000313" key="2">
    <source>
        <dbReference type="Proteomes" id="UP001055879"/>
    </source>
</evidence>
<evidence type="ECO:0000313" key="1">
    <source>
        <dbReference type="EMBL" id="KAI3772112.1"/>
    </source>
</evidence>
<gene>
    <name evidence="1" type="ORF">L6452_03287</name>
</gene>